<dbReference type="InterPro" id="IPR010982">
    <property type="entry name" value="Lambda_DNA-bd_dom_sf"/>
</dbReference>
<evidence type="ECO:0000313" key="5">
    <source>
        <dbReference type="EMBL" id="TCN26657.1"/>
    </source>
</evidence>
<evidence type="ECO:0000313" key="6">
    <source>
        <dbReference type="Proteomes" id="UP000295689"/>
    </source>
</evidence>
<dbReference type="GO" id="GO:0003700">
    <property type="term" value="F:DNA-binding transcription factor activity"/>
    <property type="evidence" value="ECO:0007669"/>
    <property type="project" value="TreeGrafter"/>
</dbReference>
<dbReference type="InterPro" id="IPR046335">
    <property type="entry name" value="LacI/GalR-like_sensor"/>
</dbReference>
<keyword evidence="6" id="KW-1185">Reference proteome</keyword>
<accession>A0A4R2BHS3</accession>
<dbReference type="InterPro" id="IPR000843">
    <property type="entry name" value="HTH_LacI"/>
</dbReference>
<keyword evidence="1" id="KW-0805">Transcription regulation</keyword>
<dbReference type="InterPro" id="IPR028082">
    <property type="entry name" value="Peripla_BP_I"/>
</dbReference>
<comment type="caution">
    <text evidence="5">The sequence shown here is derived from an EMBL/GenBank/DDBJ whole genome shotgun (WGS) entry which is preliminary data.</text>
</comment>
<evidence type="ECO:0000256" key="2">
    <source>
        <dbReference type="ARBA" id="ARBA00023125"/>
    </source>
</evidence>
<dbReference type="PANTHER" id="PTHR30146:SF149">
    <property type="entry name" value="HTH-TYPE TRANSCRIPTIONAL REGULATOR EBGR"/>
    <property type="match status" value="1"/>
</dbReference>
<dbReference type="EMBL" id="SLVV01000003">
    <property type="protein sequence ID" value="TCN26657.1"/>
    <property type="molecule type" value="Genomic_DNA"/>
</dbReference>
<dbReference type="Gene3D" id="3.40.50.2300">
    <property type="match status" value="2"/>
</dbReference>
<gene>
    <name evidence="5" type="ORF">EV146_103180</name>
</gene>
<dbReference type="Gene3D" id="1.10.260.40">
    <property type="entry name" value="lambda repressor-like DNA-binding domains"/>
    <property type="match status" value="1"/>
</dbReference>
<organism evidence="5 6">
    <name type="scientific">Mesobacillus foraminis</name>
    <dbReference type="NCBI Taxonomy" id="279826"/>
    <lineage>
        <taxon>Bacteria</taxon>
        <taxon>Bacillati</taxon>
        <taxon>Bacillota</taxon>
        <taxon>Bacilli</taxon>
        <taxon>Bacillales</taxon>
        <taxon>Bacillaceae</taxon>
        <taxon>Mesobacillus</taxon>
    </lineage>
</organism>
<dbReference type="PROSITE" id="PS50932">
    <property type="entry name" value="HTH_LACI_2"/>
    <property type="match status" value="1"/>
</dbReference>
<name>A0A4R2BHS3_9BACI</name>
<dbReference type="GO" id="GO:0000976">
    <property type="term" value="F:transcription cis-regulatory region binding"/>
    <property type="evidence" value="ECO:0007669"/>
    <property type="project" value="TreeGrafter"/>
</dbReference>
<dbReference type="PANTHER" id="PTHR30146">
    <property type="entry name" value="LACI-RELATED TRANSCRIPTIONAL REPRESSOR"/>
    <property type="match status" value="1"/>
</dbReference>
<evidence type="ECO:0000256" key="3">
    <source>
        <dbReference type="ARBA" id="ARBA00023163"/>
    </source>
</evidence>
<feature type="domain" description="HTH lacI-type" evidence="4">
    <location>
        <begin position="12"/>
        <end position="67"/>
    </location>
</feature>
<evidence type="ECO:0000256" key="1">
    <source>
        <dbReference type="ARBA" id="ARBA00023015"/>
    </source>
</evidence>
<reference evidence="5 6" key="1">
    <citation type="journal article" date="2015" name="Stand. Genomic Sci.">
        <title>Genomic Encyclopedia of Bacterial and Archaeal Type Strains, Phase III: the genomes of soil and plant-associated and newly described type strains.</title>
        <authorList>
            <person name="Whitman W.B."/>
            <person name="Woyke T."/>
            <person name="Klenk H.P."/>
            <person name="Zhou Y."/>
            <person name="Lilburn T.G."/>
            <person name="Beck B.J."/>
            <person name="De Vos P."/>
            <person name="Vandamme P."/>
            <person name="Eisen J.A."/>
            <person name="Garrity G."/>
            <person name="Hugenholtz P."/>
            <person name="Kyrpides N.C."/>
        </authorList>
    </citation>
    <scope>NUCLEOTIDE SEQUENCE [LARGE SCALE GENOMIC DNA]</scope>
    <source>
        <strain evidence="5 6">CV53</strain>
    </source>
</reference>
<dbReference type="SUPFAM" id="SSF47413">
    <property type="entry name" value="lambda repressor-like DNA-binding domains"/>
    <property type="match status" value="1"/>
</dbReference>
<dbReference type="CDD" id="cd01544">
    <property type="entry name" value="PBP1_GalR"/>
    <property type="match status" value="1"/>
</dbReference>
<protein>
    <submittedName>
        <fullName evidence="5">LacI family transcriptional regulator</fullName>
    </submittedName>
</protein>
<keyword evidence="3" id="KW-0804">Transcription</keyword>
<dbReference type="SUPFAM" id="SSF53822">
    <property type="entry name" value="Periplasmic binding protein-like I"/>
    <property type="match status" value="1"/>
</dbReference>
<dbReference type="Pfam" id="PF13377">
    <property type="entry name" value="Peripla_BP_3"/>
    <property type="match status" value="1"/>
</dbReference>
<proteinExistence type="predicted"/>
<evidence type="ECO:0000259" key="4">
    <source>
        <dbReference type="PROSITE" id="PS50932"/>
    </source>
</evidence>
<keyword evidence="2" id="KW-0238">DNA-binding</keyword>
<dbReference type="Proteomes" id="UP000295689">
    <property type="component" value="Unassembled WGS sequence"/>
</dbReference>
<sequence length="340" mass="38668">MLDRNLEVEEMATIKDIAEEAGYSISTVSRVLNNDLSLSVPDETREKIYEVAEKLNYRKKTVRLLVKNIAFLYWLTDREELEDVYFKTMRLELEKWAKKCNVELTTYKISDGIASIPDNIEGFIAVGSFSNKELEYLRSRTSNGVFIDTTPDPDHYDSVRPDLAQMTRKTVDFLIEKGHSEIGFIGGTYHNPNTDEDEMDIREKTFRAYMEEKGLLKDEFVFCHRGFSVDNGYHLMINAIEKLGDSLPTAFYTAADPIAVGCLQALNEKGIAIPGRVSVIGINNISIAKYVSPPLTTFHIDLKEICKNAVELLLEQVLEKRKIVKTLYIGSELVIRKSTN</sequence>
<dbReference type="Pfam" id="PF00356">
    <property type="entry name" value="LacI"/>
    <property type="match status" value="1"/>
</dbReference>
<dbReference type="CDD" id="cd01392">
    <property type="entry name" value="HTH_LacI"/>
    <property type="match status" value="1"/>
</dbReference>
<dbReference type="SMART" id="SM00354">
    <property type="entry name" value="HTH_LACI"/>
    <property type="match status" value="1"/>
</dbReference>
<dbReference type="AlphaFoldDB" id="A0A4R2BHS3"/>